<dbReference type="GO" id="GO:0004386">
    <property type="term" value="F:helicase activity"/>
    <property type="evidence" value="ECO:0007669"/>
    <property type="project" value="UniProtKB-KW"/>
</dbReference>
<dbReference type="InterPro" id="IPR014001">
    <property type="entry name" value="Helicase_ATP-bd"/>
</dbReference>
<dbReference type="GO" id="GO:0016787">
    <property type="term" value="F:hydrolase activity"/>
    <property type="evidence" value="ECO:0007669"/>
    <property type="project" value="UniProtKB-KW"/>
</dbReference>
<dbReference type="Pfam" id="PF04851">
    <property type="entry name" value="ResIII"/>
    <property type="match status" value="1"/>
</dbReference>
<dbReference type="PROSITE" id="PS51192">
    <property type="entry name" value="HELICASE_ATP_BIND_1"/>
    <property type="match status" value="1"/>
</dbReference>
<dbReference type="InterPro" id="IPR006935">
    <property type="entry name" value="Helicase/UvrB_N"/>
</dbReference>
<dbReference type="GeneID" id="16797479"/>
<evidence type="ECO:0000313" key="6">
    <source>
        <dbReference type="EMBL" id="AGO48945.1"/>
    </source>
</evidence>
<keyword evidence="3 6" id="KW-0347">Helicase</keyword>
<dbReference type="SUPFAM" id="SSF52540">
    <property type="entry name" value="P-loop containing nucleoside triphosphate hydrolases"/>
    <property type="match status" value="1"/>
</dbReference>
<dbReference type="GO" id="GO:0005524">
    <property type="term" value="F:ATP binding"/>
    <property type="evidence" value="ECO:0007669"/>
    <property type="project" value="UniProtKB-KW"/>
</dbReference>
<dbReference type="Proteomes" id="UP000014725">
    <property type="component" value="Segment"/>
</dbReference>
<name>S0A2B5_9CAUD</name>
<evidence type="ECO:0000256" key="4">
    <source>
        <dbReference type="ARBA" id="ARBA00022840"/>
    </source>
</evidence>
<proteinExistence type="predicted"/>
<dbReference type="InterPro" id="IPR001650">
    <property type="entry name" value="Helicase_C-like"/>
</dbReference>
<dbReference type="KEGG" id="vg:16797479"/>
<keyword evidence="4" id="KW-0067">ATP-binding</keyword>
<keyword evidence="7" id="KW-1185">Reference proteome</keyword>
<sequence>MTENKRDSIQRKAVKKWIDNGKVGTCEIITGLGKTFIALHCLSSMPINDKIHLFLAETTNRKKDLIDDIIKYDNIFGTNLLDDYKLRFYCYQTVYKWKDRNFGLVICDEIHDQLSPSYVRFHENNSYDAILGLSATITRNTKYEDENGKYFTKGALLNKYCPVIFKYSVNQAQIDETSRKLNVNVISHSLDEKEKNIVSGSKKNPFMQTEKAAYDYWNKEFAKAFYIDNDDVRDFKIRIASHKRSNILYNLKSKVPVVKELLKLLPDKTIIFGNSIDALLEVTPNVVSSRNKEDVNDNIRRQFEKGDINVIGSFKKLKQGANLSGLDNCIIMSYYSTEKDLIQRLGRLRINADKVGTVFIIVTKNTKEQDWYDKMFEGIDVFDIKEFSSVQHYVDYSNNIKKS</sequence>
<reference evidence="7" key="2">
    <citation type="submission" date="2013-03" db="EMBL/GenBank/DDBJ databases">
        <title>The Cellulophaga phages: a novel, diverse, and globally ubiquitous model system.</title>
        <authorList>
            <person name="Holmfeldt K."/>
            <person name="Solonenko N."/>
            <person name="Shah M."/>
            <person name="Corrier K."/>
            <person name="Riemann L."/>
            <person name="VerBerkmoes N.C."/>
            <person name="Sullivan M.B."/>
        </authorList>
    </citation>
    <scope>NUCLEOTIDE SEQUENCE [LARGE SCALE GENOMIC DNA]</scope>
</reference>
<dbReference type="Pfam" id="PF00271">
    <property type="entry name" value="Helicase_C"/>
    <property type="match status" value="1"/>
</dbReference>
<reference evidence="6 7" key="1">
    <citation type="journal article" date="2013" name="Proc. Natl. Acad. Sci. U.S.A.">
        <title>Twelve previously unknown phage genera are ubiquitous in global oceans.</title>
        <authorList>
            <person name="Holmfeldt K."/>
            <person name="Solonenko N."/>
            <person name="Shah M."/>
            <person name="Corrier K."/>
            <person name="Riemann L."/>
            <person name="Verberkmoes N.C."/>
            <person name="Sullivan M.B."/>
        </authorList>
    </citation>
    <scope>NUCLEOTIDE SEQUENCE [LARGE SCALE GENOMIC DNA]</scope>
    <source>
        <strain evidence="6">Phi14:2</strain>
    </source>
</reference>
<evidence type="ECO:0000256" key="1">
    <source>
        <dbReference type="ARBA" id="ARBA00022741"/>
    </source>
</evidence>
<evidence type="ECO:0000256" key="2">
    <source>
        <dbReference type="ARBA" id="ARBA00022801"/>
    </source>
</evidence>
<keyword evidence="2" id="KW-0378">Hydrolase</keyword>
<dbReference type="InterPro" id="IPR027417">
    <property type="entry name" value="P-loop_NTPase"/>
</dbReference>
<dbReference type="OrthoDB" id="26772at10239"/>
<dbReference type="PANTHER" id="PTHR11274">
    <property type="entry name" value="RAD25/XP-B DNA REPAIR HELICASE"/>
    <property type="match status" value="1"/>
</dbReference>
<dbReference type="InterPro" id="IPR050615">
    <property type="entry name" value="ATP-dep_DNA_Helicase"/>
</dbReference>
<organism evidence="6 7">
    <name type="scientific">Cellulophaga phage phi14:2</name>
    <dbReference type="NCBI Taxonomy" id="1327990"/>
    <lineage>
        <taxon>Viruses</taxon>
        <taxon>Duplodnaviria</taxon>
        <taxon>Heunggongvirae</taxon>
        <taxon>Uroviricota</taxon>
        <taxon>Caudoviricetes</taxon>
        <taxon>Crassvirales</taxon>
        <taxon>Steigviridae</taxon>
        <taxon>Asinivirinae</taxon>
        <taxon>Akihdevirus</taxon>
        <taxon>Akihdevirus balticus</taxon>
    </lineage>
</organism>
<protein>
    <submittedName>
        <fullName evidence="6">DNA helicase</fullName>
    </submittedName>
</protein>
<dbReference type="GO" id="GO:0003677">
    <property type="term" value="F:DNA binding"/>
    <property type="evidence" value="ECO:0007669"/>
    <property type="project" value="InterPro"/>
</dbReference>
<dbReference type="EMBL" id="KC821624">
    <property type="protein sequence ID" value="AGO48945.1"/>
    <property type="molecule type" value="Genomic_DNA"/>
</dbReference>
<gene>
    <name evidence="6" type="ORF">Phi14:2_gp067</name>
</gene>
<dbReference type="Gene3D" id="3.40.50.300">
    <property type="entry name" value="P-loop containing nucleotide triphosphate hydrolases"/>
    <property type="match status" value="2"/>
</dbReference>
<keyword evidence="1" id="KW-0547">Nucleotide-binding</keyword>
<accession>S0A2B5</accession>
<evidence type="ECO:0000313" key="7">
    <source>
        <dbReference type="Proteomes" id="UP000014725"/>
    </source>
</evidence>
<feature type="domain" description="Helicase ATP-binding" evidence="5">
    <location>
        <begin position="15"/>
        <end position="155"/>
    </location>
</feature>
<evidence type="ECO:0000256" key="3">
    <source>
        <dbReference type="ARBA" id="ARBA00022806"/>
    </source>
</evidence>
<evidence type="ECO:0000259" key="5">
    <source>
        <dbReference type="PROSITE" id="PS51192"/>
    </source>
</evidence>
<dbReference type="PANTHER" id="PTHR11274:SF0">
    <property type="entry name" value="GENERAL TRANSCRIPTION AND DNA REPAIR FACTOR IIH HELICASE SUBUNIT XPB"/>
    <property type="match status" value="1"/>
</dbReference>